<protein>
    <submittedName>
        <fullName evidence="3">Uncharacterized protein</fullName>
    </submittedName>
</protein>
<keyword evidence="2" id="KW-1133">Transmembrane helix</keyword>
<gene>
    <name evidence="3" type="ORF">B0T18DRAFT_100673</name>
</gene>
<comment type="caution">
    <text evidence="3">The sequence shown here is derived from an EMBL/GenBank/DDBJ whole genome shotgun (WGS) entry which is preliminary data.</text>
</comment>
<feature type="transmembrane region" description="Helical" evidence="2">
    <location>
        <begin position="399"/>
        <end position="421"/>
    </location>
</feature>
<proteinExistence type="predicted"/>
<organism evidence="3 4">
    <name type="scientific">Schizothecium vesticola</name>
    <dbReference type="NCBI Taxonomy" id="314040"/>
    <lineage>
        <taxon>Eukaryota</taxon>
        <taxon>Fungi</taxon>
        <taxon>Dikarya</taxon>
        <taxon>Ascomycota</taxon>
        <taxon>Pezizomycotina</taxon>
        <taxon>Sordariomycetes</taxon>
        <taxon>Sordariomycetidae</taxon>
        <taxon>Sordariales</taxon>
        <taxon>Schizotheciaceae</taxon>
        <taxon>Schizothecium</taxon>
    </lineage>
</organism>
<keyword evidence="2" id="KW-0472">Membrane</keyword>
<evidence type="ECO:0000313" key="3">
    <source>
        <dbReference type="EMBL" id="KAK0749242.1"/>
    </source>
</evidence>
<reference evidence="3" key="1">
    <citation type="submission" date="2023-06" db="EMBL/GenBank/DDBJ databases">
        <title>Genome-scale phylogeny and comparative genomics of the fungal order Sordariales.</title>
        <authorList>
            <consortium name="Lawrence Berkeley National Laboratory"/>
            <person name="Hensen N."/>
            <person name="Bonometti L."/>
            <person name="Westerberg I."/>
            <person name="Brannstrom I.O."/>
            <person name="Guillou S."/>
            <person name="Cros-Aarteil S."/>
            <person name="Calhoun S."/>
            <person name="Haridas S."/>
            <person name="Kuo A."/>
            <person name="Mondo S."/>
            <person name="Pangilinan J."/>
            <person name="Riley R."/>
            <person name="LaButti K."/>
            <person name="Andreopoulos B."/>
            <person name="Lipzen A."/>
            <person name="Chen C."/>
            <person name="Yanf M."/>
            <person name="Daum C."/>
            <person name="Ng V."/>
            <person name="Clum A."/>
            <person name="Steindorff A."/>
            <person name="Ohm R."/>
            <person name="Martin F."/>
            <person name="Silar P."/>
            <person name="Natvig D."/>
            <person name="Lalanne C."/>
            <person name="Gautier V."/>
            <person name="Ament-velasquez S.L."/>
            <person name="Kruys A."/>
            <person name="Hutchinson M.I."/>
            <person name="Powell A.J."/>
            <person name="Barry K."/>
            <person name="Miller A.N."/>
            <person name="Grigoriev I.V."/>
            <person name="Debuchy R."/>
            <person name="Gladieux P."/>
            <person name="Thoren M.H."/>
            <person name="Johannesson H."/>
        </authorList>
    </citation>
    <scope>NUCLEOTIDE SEQUENCE</scope>
    <source>
        <strain evidence="3">SMH3187-1</strain>
    </source>
</reference>
<evidence type="ECO:0000256" key="1">
    <source>
        <dbReference type="SAM" id="MobiDB-lite"/>
    </source>
</evidence>
<feature type="region of interest" description="Disordered" evidence="1">
    <location>
        <begin position="1"/>
        <end position="31"/>
    </location>
</feature>
<feature type="transmembrane region" description="Helical" evidence="2">
    <location>
        <begin position="317"/>
        <end position="340"/>
    </location>
</feature>
<dbReference type="EMBL" id="JAUKUD010000003">
    <property type="protein sequence ID" value="KAK0749242.1"/>
    <property type="molecule type" value="Genomic_DNA"/>
</dbReference>
<feature type="compositionally biased region" description="Low complexity" evidence="1">
    <location>
        <begin position="11"/>
        <end position="28"/>
    </location>
</feature>
<dbReference type="AlphaFoldDB" id="A0AA40F1M6"/>
<feature type="transmembrane region" description="Helical" evidence="2">
    <location>
        <begin position="360"/>
        <end position="378"/>
    </location>
</feature>
<name>A0AA40F1M6_9PEZI</name>
<feature type="region of interest" description="Disordered" evidence="1">
    <location>
        <begin position="207"/>
        <end position="230"/>
    </location>
</feature>
<feature type="transmembrane region" description="Helical" evidence="2">
    <location>
        <begin position="447"/>
        <end position="470"/>
    </location>
</feature>
<sequence length="473" mass="52572">MKTSDISPPASDTESTPPESDTESSPPASEKKYSVEIIMAPPQSPHDTNISLHNAPWAVTVELKGVNLDFMEEGLFWTTQNVLFLAGCQDSLDTAATQEEEYYFPWAQNVVRTWELREFPGRPEARSRWHGEVVLRTRSVQTLAGFCLGQLTRQMICRAWVFDDAGKMIFRFNPESTTAMNKNELFDGDPFDLWWLWPMESIIPEEAEGSSRPQAGGGEEKRAPDGRVTDDRVSWPDVAALLCAAPAMSILAVAWGTFVLFTAASTVVLEFGGYKGKREPVCHATENRASWTDLVVRLFTGMAGSFRGVSWLSWKDLVIGVVASVWGVGSFVLLANEVLHNRSELAESFRGVAWPSWGDFVRGAVVGTWGIGCFLLLADEVLHNRSGYIKLFLGRRWPSWSGLIIGVVMSIWGVGIFVLLAREVLHNGPGFLAESFRGVQWPCWWDMVWGAVVGTWGIGCFGLLATRLLWNVL</sequence>
<evidence type="ECO:0000313" key="4">
    <source>
        <dbReference type="Proteomes" id="UP001172155"/>
    </source>
</evidence>
<dbReference type="Proteomes" id="UP001172155">
    <property type="component" value="Unassembled WGS sequence"/>
</dbReference>
<accession>A0AA40F1M6</accession>
<feature type="transmembrane region" description="Helical" evidence="2">
    <location>
        <begin position="247"/>
        <end position="269"/>
    </location>
</feature>
<feature type="compositionally biased region" description="Basic and acidic residues" evidence="1">
    <location>
        <begin position="218"/>
        <end position="230"/>
    </location>
</feature>
<keyword evidence="2" id="KW-0812">Transmembrane</keyword>
<keyword evidence="4" id="KW-1185">Reference proteome</keyword>
<evidence type="ECO:0000256" key="2">
    <source>
        <dbReference type="SAM" id="Phobius"/>
    </source>
</evidence>